<feature type="binding site" evidence="4">
    <location>
        <begin position="303"/>
        <end position="306"/>
    </location>
    <ligand>
        <name>GTP</name>
        <dbReference type="ChEBI" id="CHEBI:37565"/>
    </ligand>
</feature>
<dbReference type="FunFam" id="3.40.50.300:FF:000720">
    <property type="entry name" value="Guanine nucleotide-binding protein G(k) subunit alpha"/>
    <property type="match status" value="1"/>
</dbReference>
<dbReference type="GO" id="GO:0003924">
    <property type="term" value="F:GTPase activity"/>
    <property type="evidence" value="ECO:0007669"/>
    <property type="project" value="InterPro"/>
</dbReference>
<dbReference type="PANTHER" id="PTHR10218:SF194">
    <property type="entry name" value="G PROTEIN, ALPHA SUBUNIT"/>
    <property type="match status" value="1"/>
</dbReference>
<feature type="binding site" evidence="4">
    <location>
        <begin position="226"/>
        <end position="230"/>
    </location>
    <ligand>
        <name>GTP</name>
        <dbReference type="ChEBI" id="CHEBI:37565"/>
    </ligand>
</feature>
<dbReference type="GO" id="GO:0005525">
    <property type="term" value="F:GTP binding"/>
    <property type="evidence" value="ECO:0007669"/>
    <property type="project" value="UniProtKB-KW"/>
</dbReference>
<evidence type="ECO:0000256" key="5">
    <source>
        <dbReference type="PIRSR" id="PIRSR601019-2"/>
    </source>
</evidence>
<keyword evidence="2 4" id="KW-0342">GTP-binding</keyword>
<name>A0A914DQD7_9BILA</name>
<accession>A0A914DQD7</accession>
<dbReference type="SMART" id="SM00275">
    <property type="entry name" value="G_alpha"/>
    <property type="match status" value="1"/>
</dbReference>
<dbReference type="GO" id="GO:0007606">
    <property type="term" value="P:sensory perception of chemical stimulus"/>
    <property type="evidence" value="ECO:0007669"/>
    <property type="project" value="TreeGrafter"/>
</dbReference>
<keyword evidence="6" id="KW-1185">Reference proteome</keyword>
<dbReference type="GO" id="GO:0046872">
    <property type="term" value="F:metal ion binding"/>
    <property type="evidence" value="ECO:0007669"/>
    <property type="project" value="UniProtKB-KW"/>
</dbReference>
<evidence type="ECO:0000256" key="1">
    <source>
        <dbReference type="ARBA" id="ARBA00022741"/>
    </source>
</evidence>
<keyword evidence="5" id="KW-0460">Magnesium</keyword>
<keyword evidence="1 4" id="KW-0547">Nucleotide-binding</keyword>
<dbReference type="PRINTS" id="PR00318">
    <property type="entry name" value="GPROTEINA"/>
</dbReference>
<evidence type="ECO:0000256" key="4">
    <source>
        <dbReference type="PIRSR" id="PIRSR601019-1"/>
    </source>
</evidence>
<evidence type="ECO:0000256" key="2">
    <source>
        <dbReference type="ARBA" id="ARBA00023134"/>
    </source>
</evidence>
<dbReference type="WBParaSite" id="ACRNAN_scaffold33.g23598.t1">
    <property type="protein sequence ID" value="ACRNAN_scaffold33.g23598.t1"/>
    <property type="gene ID" value="ACRNAN_scaffold33.g23598"/>
</dbReference>
<reference evidence="7" key="1">
    <citation type="submission" date="2022-11" db="UniProtKB">
        <authorList>
            <consortium name="WormBaseParasite"/>
        </authorList>
    </citation>
    <scope>IDENTIFICATION</scope>
</reference>
<sequence length="403" mass="47167">MGQLCDVCTRSETDNNQSPDEFRKISKNSKNDELVRFFMAGLGSAGKSTIIRQLQYLCSINSNYKMCNEDWIPIQKREVDSITWQRTIRRNILDLFDIFIKQAHIDGETLANKALTVFAKSIEDACQEKEDSIDFIEINEDFRRKLIELFNDNAIKNVLKKKNKISIDGKTIFDGCDYFLTEEKIREIFSDDYEPSDKDKVHSRNPTVDMHTYRFKLNETRIEICDVGGQKAERMKITDYLKNWSFASTERDRNFILLVVSMSDYNVPHPQYQGTLLDECVEYMKVLLNNSVAQKCGLFIFFNKKDRFKEKLEDDECRADIKYLKRYLTERQVTEYQTAGRFKSNDMSKAIASKFVDALDELNQRRKNTYCRYTCAVDSKMMEGIFGAIKDEIINEQLLSIFP</sequence>
<feature type="binding site" evidence="5">
    <location>
        <position position="48"/>
    </location>
    <ligand>
        <name>Mg(2+)</name>
        <dbReference type="ChEBI" id="CHEBI:18420"/>
    </ligand>
</feature>
<feature type="binding site" evidence="5">
    <location>
        <position position="207"/>
    </location>
    <ligand>
        <name>Mg(2+)</name>
        <dbReference type="ChEBI" id="CHEBI:18420"/>
    </ligand>
</feature>
<dbReference type="Gene3D" id="3.40.50.300">
    <property type="entry name" value="P-loop containing nucleotide triphosphate hydrolases"/>
    <property type="match status" value="1"/>
</dbReference>
<dbReference type="Gene3D" id="1.10.400.10">
    <property type="entry name" value="GI Alpha 1, domain 2-like"/>
    <property type="match status" value="1"/>
</dbReference>
<dbReference type="GO" id="GO:0005737">
    <property type="term" value="C:cytoplasm"/>
    <property type="evidence" value="ECO:0007669"/>
    <property type="project" value="TreeGrafter"/>
</dbReference>
<evidence type="ECO:0000256" key="3">
    <source>
        <dbReference type="ARBA" id="ARBA00023224"/>
    </source>
</evidence>
<dbReference type="AlphaFoldDB" id="A0A914DQD7"/>
<dbReference type="GO" id="GO:0001664">
    <property type="term" value="F:G protein-coupled receptor binding"/>
    <property type="evidence" value="ECO:0007669"/>
    <property type="project" value="TreeGrafter"/>
</dbReference>
<dbReference type="Pfam" id="PF00503">
    <property type="entry name" value="G-alpha"/>
    <property type="match status" value="1"/>
</dbReference>
<dbReference type="InterPro" id="IPR011025">
    <property type="entry name" value="GproteinA_insert"/>
</dbReference>
<dbReference type="GO" id="GO:0005834">
    <property type="term" value="C:heterotrimeric G-protein complex"/>
    <property type="evidence" value="ECO:0007669"/>
    <property type="project" value="TreeGrafter"/>
</dbReference>
<keyword evidence="3" id="KW-0807">Transducer</keyword>
<dbReference type="SUPFAM" id="SSF52540">
    <property type="entry name" value="P-loop containing nucleoside triphosphate hydrolases"/>
    <property type="match status" value="1"/>
</dbReference>
<evidence type="ECO:0000313" key="6">
    <source>
        <dbReference type="Proteomes" id="UP000887540"/>
    </source>
</evidence>
<dbReference type="SUPFAM" id="SSF47895">
    <property type="entry name" value="Transducin (alpha subunit), insertion domain"/>
    <property type="match status" value="1"/>
</dbReference>
<proteinExistence type="predicted"/>
<dbReference type="PROSITE" id="PS51882">
    <property type="entry name" value="G_ALPHA"/>
    <property type="match status" value="1"/>
</dbReference>
<protein>
    <submittedName>
        <fullName evidence="7">Uncharacterized protein</fullName>
    </submittedName>
</protein>
<dbReference type="GO" id="GO:0007191">
    <property type="term" value="P:adenylate cyclase-activating dopamine receptor signaling pathway"/>
    <property type="evidence" value="ECO:0007669"/>
    <property type="project" value="TreeGrafter"/>
</dbReference>
<evidence type="ECO:0000313" key="7">
    <source>
        <dbReference type="WBParaSite" id="ACRNAN_scaffold33.g23598.t1"/>
    </source>
</evidence>
<dbReference type="InterPro" id="IPR001019">
    <property type="entry name" value="Gprotein_alpha_su"/>
</dbReference>
<dbReference type="InterPro" id="IPR027417">
    <property type="entry name" value="P-loop_NTPase"/>
</dbReference>
<dbReference type="GO" id="GO:0031683">
    <property type="term" value="F:G-protein beta/gamma-subunit complex binding"/>
    <property type="evidence" value="ECO:0007669"/>
    <property type="project" value="InterPro"/>
</dbReference>
<feature type="binding site" evidence="4">
    <location>
        <position position="376"/>
    </location>
    <ligand>
        <name>GTP</name>
        <dbReference type="ChEBI" id="CHEBI:37565"/>
    </ligand>
</feature>
<dbReference type="PANTHER" id="PTHR10218">
    <property type="entry name" value="GTP-BINDING PROTEIN ALPHA SUBUNIT"/>
    <property type="match status" value="1"/>
</dbReference>
<dbReference type="Proteomes" id="UP000887540">
    <property type="component" value="Unplaced"/>
</dbReference>
<keyword evidence="5" id="KW-0479">Metal-binding</keyword>
<organism evidence="6 7">
    <name type="scientific">Acrobeloides nanus</name>
    <dbReference type="NCBI Taxonomy" id="290746"/>
    <lineage>
        <taxon>Eukaryota</taxon>
        <taxon>Metazoa</taxon>
        <taxon>Ecdysozoa</taxon>
        <taxon>Nematoda</taxon>
        <taxon>Chromadorea</taxon>
        <taxon>Rhabditida</taxon>
        <taxon>Tylenchina</taxon>
        <taxon>Cephalobomorpha</taxon>
        <taxon>Cephaloboidea</taxon>
        <taxon>Cephalobidae</taxon>
        <taxon>Acrobeloides</taxon>
    </lineage>
</organism>